<reference evidence="2" key="2">
    <citation type="submission" date="2023-06" db="EMBL/GenBank/DDBJ databases">
        <authorList>
            <consortium name="Lawrence Berkeley National Laboratory"/>
            <person name="Haridas S."/>
            <person name="Hensen N."/>
            <person name="Bonometti L."/>
            <person name="Westerberg I."/>
            <person name="Brannstrom I.O."/>
            <person name="Guillou S."/>
            <person name="Cros-Aarteil S."/>
            <person name="Calhoun S."/>
            <person name="Kuo A."/>
            <person name="Mondo S."/>
            <person name="Pangilinan J."/>
            <person name="Riley R."/>
            <person name="Labutti K."/>
            <person name="Andreopoulos B."/>
            <person name="Lipzen A."/>
            <person name="Chen C."/>
            <person name="Yanf M."/>
            <person name="Daum C."/>
            <person name="Ng V."/>
            <person name="Clum A."/>
            <person name="Steindorff A."/>
            <person name="Ohm R."/>
            <person name="Martin F."/>
            <person name="Silar P."/>
            <person name="Natvig D."/>
            <person name="Lalanne C."/>
            <person name="Gautier V."/>
            <person name="Ament-Velasquez S.L."/>
            <person name="Kruys A."/>
            <person name="Hutchinson M.I."/>
            <person name="Powell A.J."/>
            <person name="Barry K."/>
            <person name="Miller A.N."/>
            <person name="Grigoriev I.V."/>
            <person name="Debuchy R."/>
            <person name="Gladieux P."/>
            <person name="Thoren M.H."/>
            <person name="Johannesson H."/>
        </authorList>
    </citation>
    <scope>NUCLEOTIDE SEQUENCE</scope>
    <source>
        <strain evidence="2">CBS 955.72</strain>
    </source>
</reference>
<protein>
    <submittedName>
        <fullName evidence="2">Uncharacterized protein</fullName>
    </submittedName>
</protein>
<evidence type="ECO:0000313" key="2">
    <source>
        <dbReference type="EMBL" id="KAK3357299.1"/>
    </source>
</evidence>
<dbReference type="Proteomes" id="UP001275084">
    <property type="component" value="Unassembled WGS sequence"/>
</dbReference>
<dbReference type="EMBL" id="JAUIQD010000003">
    <property type="protein sequence ID" value="KAK3357299.1"/>
    <property type="molecule type" value="Genomic_DNA"/>
</dbReference>
<feature type="signal peptide" evidence="1">
    <location>
        <begin position="1"/>
        <end position="33"/>
    </location>
</feature>
<keyword evidence="1" id="KW-0732">Signal</keyword>
<feature type="chain" id="PRO_5042578444" evidence="1">
    <location>
        <begin position="34"/>
        <end position="113"/>
    </location>
</feature>
<gene>
    <name evidence="2" type="ORF">B0T25DRAFT_153865</name>
</gene>
<evidence type="ECO:0000313" key="3">
    <source>
        <dbReference type="Proteomes" id="UP001275084"/>
    </source>
</evidence>
<dbReference type="AlphaFoldDB" id="A0AAJ0MG12"/>
<organism evidence="2 3">
    <name type="scientific">Lasiosphaeria hispida</name>
    <dbReference type="NCBI Taxonomy" id="260671"/>
    <lineage>
        <taxon>Eukaryota</taxon>
        <taxon>Fungi</taxon>
        <taxon>Dikarya</taxon>
        <taxon>Ascomycota</taxon>
        <taxon>Pezizomycotina</taxon>
        <taxon>Sordariomycetes</taxon>
        <taxon>Sordariomycetidae</taxon>
        <taxon>Sordariales</taxon>
        <taxon>Lasiosphaeriaceae</taxon>
        <taxon>Lasiosphaeria</taxon>
    </lineage>
</organism>
<evidence type="ECO:0000256" key="1">
    <source>
        <dbReference type="SAM" id="SignalP"/>
    </source>
</evidence>
<keyword evidence="3" id="KW-1185">Reference proteome</keyword>
<name>A0AAJ0MG12_9PEZI</name>
<proteinExistence type="predicted"/>
<reference evidence="2" key="1">
    <citation type="journal article" date="2023" name="Mol. Phylogenet. Evol.">
        <title>Genome-scale phylogeny and comparative genomics of the fungal order Sordariales.</title>
        <authorList>
            <person name="Hensen N."/>
            <person name="Bonometti L."/>
            <person name="Westerberg I."/>
            <person name="Brannstrom I.O."/>
            <person name="Guillou S."/>
            <person name="Cros-Aarteil S."/>
            <person name="Calhoun S."/>
            <person name="Haridas S."/>
            <person name="Kuo A."/>
            <person name="Mondo S."/>
            <person name="Pangilinan J."/>
            <person name="Riley R."/>
            <person name="LaButti K."/>
            <person name="Andreopoulos B."/>
            <person name="Lipzen A."/>
            <person name="Chen C."/>
            <person name="Yan M."/>
            <person name="Daum C."/>
            <person name="Ng V."/>
            <person name="Clum A."/>
            <person name="Steindorff A."/>
            <person name="Ohm R.A."/>
            <person name="Martin F."/>
            <person name="Silar P."/>
            <person name="Natvig D.O."/>
            <person name="Lalanne C."/>
            <person name="Gautier V."/>
            <person name="Ament-Velasquez S.L."/>
            <person name="Kruys A."/>
            <person name="Hutchinson M.I."/>
            <person name="Powell A.J."/>
            <person name="Barry K."/>
            <person name="Miller A.N."/>
            <person name="Grigoriev I.V."/>
            <person name="Debuchy R."/>
            <person name="Gladieux P."/>
            <person name="Hiltunen Thoren M."/>
            <person name="Johannesson H."/>
        </authorList>
    </citation>
    <scope>NUCLEOTIDE SEQUENCE</scope>
    <source>
        <strain evidence="2">CBS 955.72</strain>
    </source>
</reference>
<accession>A0AAJ0MG12</accession>
<sequence length="113" mass="12732">MNWPWHRFLYCFPFRYLTSFLLLFLQYPPIGGASAPGGLICPLVILSSAAVQAPSHARSSRFPPWGHVQKFEHDPVSLLAQGIQNMMGLVDMSDIQTPTFGIQRHHTLPTPHH</sequence>
<comment type="caution">
    <text evidence="2">The sequence shown here is derived from an EMBL/GenBank/DDBJ whole genome shotgun (WGS) entry which is preliminary data.</text>
</comment>